<dbReference type="PANTHER" id="PTHR13318:SF50">
    <property type="entry name" value="F-BOX_LRR-REPEAT PROTEIN 7"/>
    <property type="match status" value="1"/>
</dbReference>
<proteinExistence type="predicted"/>
<organism evidence="4 5">
    <name type="scientific">Artemia franciscana</name>
    <name type="common">Brine shrimp</name>
    <name type="synonym">Artemia sanfranciscana</name>
    <dbReference type="NCBI Taxonomy" id="6661"/>
    <lineage>
        <taxon>Eukaryota</taxon>
        <taxon>Metazoa</taxon>
        <taxon>Ecdysozoa</taxon>
        <taxon>Arthropoda</taxon>
        <taxon>Crustacea</taxon>
        <taxon>Branchiopoda</taxon>
        <taxon>Anostraca</taxon>
        <taxon>Artemiidae</taxon>
        <taxon>Artemia</taxon>
    </lineage>
</organism>
<name>A0AA88LAQ4_ARTSF</name>
<dbReference type="SUPFAM" id="SSF52047">
    <property type="entry name" value="RNI-like"/>
    <property type="match status" value="1"/>
</dbReference>
<dbReference type="InterPro" id="IPR036047">
    <property type="entry name" value="F-box-like_dom_sf"/>
</dbReference>
<gene>
    <name evidence="4" type="ORF">QYM36_004966</name>
</gene>
<feature type="non-terminal residue" evidence="4">
    <location>
        <position position="602"/>
    </location>
</feature>
<comment type="caution">
    <text evidence="4">The sequence shown here is derived from an EMBL/GenBank/DDBJ whole genome shotgun (WGS) entry which is preliminary data.</text>
</comment>
<dbReference type="AlphaFoldDB" id="A0AA88LAQ4"/>
<dbReference type="FunFam" id="3.80.10.10:FF:000122">
    <property type="entry name" value="F-box/LRR-repeat protein 7 isoform X1"/>
    <property type="match status" value="1"/>
</dbReference>
<dbReference type="EMBL" id="JAVRJZ010000008">
    <property type="protein sequence ID" value="KAK2719324.1"/>
    <property type="molecule type" value="Genomic_DNA"/>
</dbReference>
<dbReference type="GO" id="GO:0031146">
    <property type="term" value="P:SCF-dependent proteasomal ubiquitin-dependent protein catabolic process"/>
    <property type="evidence" value="ECO:0007669"/>
    <property type="project" value="TreeGrafter"/>
</dbReference>
<dbReference type="InterPro" id="IPR032675">
    <property type="entry name" value="LRR_dom_sf"/>
</dbReference>
<evidence type="ECO:0000313" key="5">
    <source>
        <dbReference type="Proteomes" id="UP001187531"/>
    </source>
</evidence>
<dbReference type="SUPFAM" id="SSF81383">
    <property type="entry name" value="F-box domain"/>
    <property type="match status" value="1"/>
</dbReference>
<dbReference type="PROSITE" id="PS50181">
    <property type="entry name" value="FBOX"/>
    <property type="match status" value="1"/>
</dbReference>
<feature type="compositionally biased region" description="Pro residues" evidence="2">
    <location>
        <begin position="90"/>
        <end position="113"/>
    </location>
</feature>
<feature type="domain" description="F-box" evidence="3">
    <location>
        <begin position="209"/>
        <end position="255"/>
    </location>
</feature>
<keyword evidence="5" id="KW-1185">Reference proteome</keyword>
<dbReference type="Proteomes" id="UP001187531">
    <property type="component" value="Unassembled WGS sequence"/>
</dbReference>
<accession>A0AA88LAQ4</accession>
<feature type="compositionally biased region" description="Polar residues" evidence="2">
    <location>
        <begin position="117"/>
        <end position="133"/>
    </location>
</feature>
<sequence>VQFVNRICRGKLKTTEMINCYQPLFMRRPAKKPRPCKENMDILTNFNLVANQCRVAANMNTDTTDDKPLRGCRPMPLQPLNRVPPHREGPPPPTPPFQPHPHGLAPPPPPPPGFGVSASNQRQTTPNRPQTPNHDLGYHTLISRSGQSQWNNDMKSGSFSTLSNTTSISRHSPARQMPSIPPSSVDSSDTEGFMTTNSSPYKGKKWGRGSGFDRLPDDVVLKIFSNMSSTQLCNMARVNRRFYALAWEPQLWTRINLSGEQLNADKALKTLTRILGRASPPFCPTIEKVALNGCSRLTDRGLHVLARRCPELKHLEIKGSALVTNSGIFELVSKCLNLVHLDVTGCSQITCIDGAPSHSNLPSTSRGLGLHSDPSHYPRPQLFLQIQYLDLTDCLGLQDAGLLVVVRNCTQLQCLYLRRCVHITDAGIKNVVSYCQGLREFSVSDCLQITDRGLFELAKLGPSLRYLSIAKCDQVTDAGLKHIARHCYKLRYLNMRGCETVTDSSLEALARSCSRLRALDIGKCDITDAGLRHLAENCPNLKKLSVKSCELVSDTGVQAIAYYCRGLQQLNIQDCIISIDGYRTVKKFCKRCIIEHTNPGFY</sequence>
<dbReference type="SMART" id="SM00256">
    <property type="entry name" value="FBOX"/>
    <property type="match status" value="1"/>
</dbReference>
<feature type="compositionally biased region" description="Polar residues" evidence="2">
    <location>
        <begin position="142"/>
        <end position="170"/>
    </location>
</feature>
<evidence type="ECO:0000256" key="1">
    <source>
        <dbReference type="ARBA" id="ARBA00022786"/>
    </source>
</evidence>
<dbReference type="GO" id="GO:0019005">
    <property type="term" value="C:SCF ubiquitin ligase complex"/>
    <property type="evidence" value="ECO:0007669"/>
    <property type="project" value="TreeGrafter"/>
</dbReference>
<dbReference type="SMART" id="SM00367">
    <property type="entry name" value="LRR_CC"/>
    <property type="match status" value="10"/>
</dbReference>
<dbReference type="InterPro" id="IPR001810">
    <property type="entry name" value="F-box_dom"/>
</dbReference>
<dbReference type="PANTHER" id="PTHR13318">
    <property type="entry name" value="PARTNER OF PAIRED, ISOFORM B-RELATED"/>
    <property type="match status" value="1"/>
</dbReference>
<reference evidence="4" key="1">
    <citation type="submission" date="2023-07" db="EMBL/GenBank/DDBJ databases">
        <title>Chromosome-level genome assembly of Artemia franciscana.</title>
        <authorList>
            <person name="Jo E."/>
        </authorList>
    </citation>
    <scope>NUCLEOTIDE SEQUENCE</scope>
    <source>
        <tissue evidence="4">Whole body</tissue>
    </source>
</reference>
<evidence type="ECO:0000256" key="2">
    <source>
        <dbReference type="SAM" id="MobiDB-lite"/>
    </source>
</evidence>
<feature type="region of interest" description="Disordered" evidence="2">
    <location>
        <begin position="60"/>
        <end position="208"/>
    </location>
</feature>
<keyword evidence="1" id="KW-0833">Ubl conjugation pathway</keyword>
<dbReference type="Gene3D" id="3.80.10.10">
    <property type="entry name" value="Ribonuclease Inhibitor"/>
    <property type="match status" value="2"/>
</dbReference>
<evidence type="ECO:0000259" key="3">
    <source>
        <dbReference type="PROSITE" id="PS50181"/>
    </source>
</evidence>
<protein>
    <recommendedName>
        <fullName evidence="3">F-box domain-containing protein</fullName>
    </recommendedName>
</protein>
<dbReference type="InterPro" id="IPR006553">
    <property type="entry name" value="Leu-rich_rpt_Cys-con_subtyp"/>
</dbReference>
<evidence type="ECO:0000313" key="4">
    <source>
        <dbReference type="EMBL" id="KAK2719324.1"/>
    </source>
</evidence>
<dbReference type="Pfam" id="PF25372">
    <property type="entry name" value="DUF7885"/>
    <property type="match status" value="1"/>
</dbReference>
<dbReference type="Pfam" id="PF12937">
    <property type="entry name" value="F-box-like"/>
    <property type="match status" value="1"/>
</dbReference>
<dbReference type="InterPro" id="IPR057207">
    <property type="entry name" value="FBXL15_LRR"/>
</dbReference>